<feature type="compositionally biased region" description="Basic and acidic residues" evidence="1">
    <location>
        <begin position="682"/>
        <end position="710"/>
    </location>
</feature>
<feature type="signal peptide" evidence="2">
    <location>
        <begin position="1"/>
        <end position="26"/>
    </location>
</feature>
<feature type="compositionally biased region" description="Basic and acidic residues" evidence="1">
    <location>
        <begin position="843"/>
        <end position="863"/>
    </location>
</feature>
<dbReference type="EMBL" id="JARIHO010000005">
    <property type="protein sequence ID" value="KAJ7361245.1"/>
    <property type="molecule type" value="Genomic_DNA"/>
</dbReference>
<evidence type="ECO:0000313" key="4">
    <source>
        <dbReference type="Proteomes" id="UP001218218"/>
    </source>
</evidence>
<keyword evidence="4" id="KW-1185">Reference proteome</keyword>
<reference evidence="3" key="1">
    <citation type="submission" date="2023-03" db="EMBL/GenBank/DDBJ databases">
        <title>Massive genome expansion in bonnet fungi (Mycena s.s.) driven by repeated elements and novel gene families across ecological guilds.</title>
        <authorList>
            <consortium name="Lawrence Berkeley National Laboratory"/>
            <person name="Harder C.B."/>
            <person name="Miyauchi S."/>
            <person name="Viragh M."/>
            <person name="Kuo A."/>
            <person name="Thoen E."/>
            <person name="Andreopoulos B."/>
            <person name="Lu D."/>
            <person name="Skrede I."/>
            <person name="Drula E."/>
            <person name="Henrissat B."/>
            <person name="Morin E."/>
            <person name="Kohler A."/>
            <person name="Barry K."/>
            <person name="LaButti K."/>
            <person name="Morin E."/>
            <person name="Salamov A."/>
            <person name="Lipzen A."/>
            <person name="Mereny Z."/>
            <person name="Hegedus B."/>
            <person name="Baldrian P."/>
            <person name="Stursova M."/>
            <person name="Weitz H."/>
            <person name="Taylor A."/>
            <person name="Grigoriev I.V."/>
            <person name="Nagy L.G."/>
            <person name="Martin F."/>
            <person name="Kauserud H."/>
        </authorList>
    </citation>
    <scope>NUCLEOTIDE SEQUENCE</scope>
    <source>
        <strain evidence="3">CBHHK002</strain>
    </source>
</reference>
<sequence length="931" mass="102293">MASQNFTTTLLLITLVLVLLPETVHAFGAGDIPDFAFLNDKAFRHGDIENILSTLAKSAGHAVASAHGGNLFGFAKSLVKAATSGPGGPKFTSGDIKKVYFGNWLRDYSQCMDIGGLSKLTAESLVLIVSVLGFMTFGFATEEFQVTAERLGVYLPVEHIDNPKGYAEKEGDARRYHPKLRPPVDPRELEIDPRTGMKNYMASENQGWDTSTAHIRRVLTACIEMGRRAQGRDGPERYEAYRLLGTGLHTLEDLLAHSNWVEIALRKMGHSEVFCHVGDGTEIETPNGRAPPLVTGTFGGADFLHSLMGEATDKLSQASVTDLASKMNEAQDGDNSNVSTLKSLLSKLPIGGGSSKMDEGEQLHEEAKAYNFDPNNVAPPEVQQKLLQLLKWRDGLMRSILEKIEMIPGLDSLVDQLSNALNAYVYTVIAPWVTPLLQQATSVLGEGSKAVINSEDQYEVFDNPRASDPSHSLLSKDHFGLILNEPAGKIAILVVEHSVKLIVQAWSDNSDPRQAVDVILEAFHHPYYATGRSSIQNSMFEELERWIGGLEGDVARETIEALTKQSVRNGKNKRLGSENEDLSEPGYGGCGHGAQPQRRPTQQGYGGEQQQEQQYGGETQSSYQAGGYSQGSGRNDNEYSGNDEYSRGSGRAESYGQSQTEEYGGSRRNERTESYGQAEEYSGSRRNDEYGSSRRNEENEGYESRRRRDEDNEDSYGSRAQRDESSGGYAPSYSQPEERYGSRTESSSYGGGNEYESRDESESYGRDRSSGYGRRSEAEATYDGEERTQAQSRSGYGRNEESEGNEYGGGARGSSGYGRSEEETYRSSGAYESAGRGSSGYGRSEEAYESSDRRASGYGRTEESEYGQQGYGRSEESEYEGSGRGGGGYEQERESGDRDETFGAERLNINEEDQGYGGRTYGSSNEYESNY</sequence>
<evidence type="ECO:0000256" key="1">
    <source>
        <dbReference type="SAM" id="MobiDB-lite"/>
    </source>
</evidence>
<organism evidence="3 4">
    <name type="scientific">Mycena albidolilacea</name>
    <dbReference type="NCBI Taxonomy" id="1033008"/>
    <lineage>
        <taxon>Eukaryota</taxon>
        <taxon>Fungi</taxon>
        <taxon>Dikarya</taxon>
        <taxon>Basidiomycota</taxon>
        <taxon>Agaricomycotina</taxon>
        <taxon>Agaricomycetes</taxon>
        <taxon>Agaricomycetidae</taxon>
        <taxon>Agaricales</taxon>
        <taxon>Marasmiineae</taxon>
        <taxon>Mycenaceae</taxon>
        <taxon>Mycena</taxon>
    </lineage>
</organism>
<feature type="chain" id="PRO_5042235980" evidence="2">
    <location>
        <begin position="27"/>
        <end position="931"/>
    </location>
</feature>
<dbReference type="Proteomes" id="UP001218218">
    <property type="component" value="Unassembled WGS sequence"/>
</dbReference>
<gene>
    <name evidence="3" type="ORF">DFH08DRAFT_369027</name>
</gene>
<dbReference type="AlphaFoldDB" id="A0AAD7AKB6"/>
<name>A0AAD7AKB6_9AGAR</name>
<feature type="compositionally biased region" description="Basic and acidic residues" evidence="1">
    <location>
        <begin position="664"/>
        <end position="673"/>
    </location>
</feature>
<protein>
    <submittedName>
        <fullName evidence="3">Het-C-domain-containing protein</fullName>
    </submittedName>
</protein>
<feature type="compositionally biased region" description="Low complexity" evidence="1">
    <location>
        <begin position="608"/>
        <end position="633"/>
    </location>
</feature>
<dbReference type="PANTHER" id="PTHR14905">
    <property type="entry name" value="NG37"/>
    <property type="match status" value="1"/>
</dbReference>
<feature type="compositionally biased region" description="Basic and acidic residues" evidence="1">
    <location>
        <begin position="890"/>
        <end position="903"/>
    </location>
</feature>
<proteinExistence type="predicted"/>
<evidence type="ECO:0000313" key="3">
    <source>
        <dbReference type="EMBL" id="KAJ7361245.1"/>
    </source>
</evidence>
<dbReference type="Pfam" id="PF07217">
    <property type="entry name" value="Het-C"/>
    <property type="match status" value="1"/>
</dbReference>
<feature type="compositionally biased region" description="Basic and acidic residues" evidence="1">
    <location>
        <begin position="755"/>
        <end position="788"/>
    </location>
</feature>
<dbReference type="InterPro" id="IPR010816">
    <property type="entry name" value="Het-C"/>
</dbReference>
<dbReference type="InterPro" id="IPR052577">
    <property type="entry name" value="VWA7"/>
</dbReference>
<comment type="caution">
    <text evidence="3">The sequence shown here is derived from an EMBL/GenBank/DDBJ whole genome shotgun (WGS) entry which is preliminary data.</text>
</comment>
<feature type="compositionally biased region" description="Low complexity" evidence="1">
    <location>
        <begin position="826"/>
        <end position="836"/>
    </location>
</feature>
<dbReference type="PANTHER" id="PTHR14905:SF7">
    <property type="entry name" value="VON WILLEBRAND FACTOR A DOMAIN-CONTAINING PROTEIN 7"/>
    <property type="match status" value="1"/>
</dbReference>
<keyword evidence="2" id="KW-0732">Signal</keyword>
<evidence type="ECO:0000256" key="2">
    <source>
        <dbReference type="SAM" id="SignalP"/>
    </source>
</evidence>
<feature type="compositionally biased region" description="Polar residues" evidence="1">
    <location>
        <begin position="921"/>
        <end position="931"/>
    </location>
</feature>
<feature type="compositionally biased region" description="Gly residues" evidence="1">
    <location>
        <begin position="806"/>
        <end position="816"/>
    </location>
</feature>
<accession>A0AAD7AKB6</accession>
<feature type="region of interest" description="Disordered" evidence="1">
    <location>
        <begin position="570"/>
        <end position="931"/>
    </location>
</feature>